<organism evidence="3 4">
    <name type="scientific">Flavobacterium hercynium</name>
    <dbReference type="NCBI Taxonomy" id="387094"/>
    <lineage>
        <taxon>Bacteria</taxon>
        <taxon>Pseudomonadati</taxon>
        <taxon>Bacteroidota</taxon>
        <taxon>Flavobacteriia</taxon>
        <taxon>Flavobacteriales</taxon>
        <taxon>Flavobacteriaceae</taxon>
        <taxon>Flavobacterium</taxon>
    </lineage>
</organism>
<reference evidence="3 4" key="1">
    <citation type="submission" date="2016-11" db="EMBL/GenBank/DDBJ databases">
        <title>Whole genomes of Flavobacteriaceae.</title>
        <authorList>
            <person name="Stine C."/>
            <person name="Li C."/>
            <person name="Tadesse D."/>
        </authorList>
    </citation>
    <scope>NUCLEOTIDE SEQUENCE [LARGE SCALE GENOMIC DNA]</scope>
    <source>
        <strain evidence="3 4">DSM 18292</strain>
    </source>
</reference>
<feature type="region of interest" description="Disordered" evidence="1">
    <location>
        <begin position="39"/>
        <end position="71"/>
    </location>
</feature>
<dbReference type="InterPro" id="IPR022156">
    <property type="entry name" value="Uncharacterised_YfbK_N"/>
</dbReference>
<dbReference type="InterPro" id="IPR002035">
    <property type="entry name" value="VWF_A"/>
</dbReference>
<protein>
    <recommendedName>
        <fullName evidence="2">VWFA domain-containing protein</fullName>
    </recommendedName>
</protein>
<dbReference type="Pfam" id="PF12450">
    <property type="entry name" value="vWF_A"/>
    <property type="match status" value="1"/>
</dbReference>
<dbReference type="Pfam" id="PF00092">
    <property type="entry name" value="VWA"/>
    <property type="match status" value="1"/>
</dbReference>
<dbReference type="RefSeq" id="WP_089048636.1">
    <property type="nucleotide sequence ID" value="NZ_FXTV01000002.1"/>
</dbReference>
<dbReference type="Pfam" id="PF12034">
    <property type="entry name" value="YfbK_C"/>
    <property type="match status" value="1"/>
</dbReference>
<dbReference type="Gene3D" id="3.40.50.410">
    <property type="entry name" value="von Willebrand factor, type A domain"/>
    <property type="match status" value="1"/>
</dbReference>
<dbReference type="EMBL" id="MUGW01000008">
    <property type="protein sequence ID" value="OXA94972.1"/>
    <property type="molecule type" value="Genomic_DNA"/>
</dbReference>
<dbReference type="PANTHER" id="PTHR10579:SF43">
    <property type="entry name" value="ZINC FINGER (C3HC4-TYPE RING FINGER) FAMILY PROTEIN"/>
    <property type="match status" value="1"/>
</dbReference>
<feature type="compositionally biased region" description="Acidic residues" evidence="1">
    <location>
        <begin position="41"/>
        <end position="52"/>
    </location>
</feature>
<dbReference type="OrthoDB" id="9805121at2"/>
<dbReference type="InterPro" id="IPR051266">
    <property type="entry name" value="CLCR"/>
</dbReference>
<dbReference type="InterPro" id="IPR021908">
    <property type="entry name" value="YfbK_C"/>
</dbReference>
<dbReference type="InterPro" id="IPR036465">
    <property type="entry name" value="vWFA_dom_sf"/>
</dbReference>
<evidence type="ECO:0000313" key="4">
    <source>
        <dbReference type="Proteomes" id="UP000198345"/>
    </source>
</evidence>
<name>A0A226HLF5_9FLAO</name>
<feature type="domain" description="VWFA" evidence="2">
    <location>
        <begin position="159"/>
        <end position="337"/>
    </location>
</feature>
<keyword evidence="4" id="KW-1185">Reference proteome</keyword>
<dbReference type="SUPFAM" id="SSF53300">
    <property type="entry name" value="vWA-like"/>
    <property type="match status" value="1"/>
</dbReference>
<evidence type="ECO:0000259" key="2">
    <source>
        <dbReference type="PROSITE" id="PS50234"/>
    </source>
</evidence>
<dbReference type="PROSITE" id="PS50234">
    <property type="entry name" value="VWFA"/>
    <property type="match status" value="1"/>
</dbReference>
<dbReference type="CDD" id="cd01465">
    <property type="entry name" value="vWA_subgroup"/>
    <property type="match status" value="1"/>
</dbReference>
<dbReference type="PANTHER" id="PTHR10579">
    <property type="entry name" value="CALCIUM-ACTIVATED CHLORIDE CHANNEL REGULATOR"/>
    <property type="match status" value="1"/>
</dbReference>
<dbReference type="PROSITE" id="PS51257">
    <property type="entry name" value="PROKAR_LIPOPROTEIN"/>
    <property type="match status" value="1"/>
</dbReference>
<accession>A0A226HLF5</accession>
<proteinExistence type="predicted"/>
<dbReference type="AlphaFoldDB" id="A0A226HLF5"/>
<gene>
    <name evidence="3" type="ORF">B0A66_04435</name>
</gene>
<dbReference type="Proteomes" id="UP000198345">
    <property type="component" value="Unassembled WGS sequence"/>
</dbReference>
<evidence type="ECO:0000313" key="3">
    <source>
        <dbReference type="EMBL" id="OXA94972.1"/>
    </source>
</evidence>
<evidence type="ECO:0000256" key="1">
    <source>
        <dbReference type="SAM" id="MobiDB-lite"/>
    </source>
</evidence>
<comment type="caution">
    <text evidence="3">The sequence shown here is derived from an EMBL/GenBank/DDBJ whole genome shotgun (WGS) entry which is preliminary data.</text>
</comment>
<dbReference type="SMART" id="SM00327">
    <property type="entry name" value="VWA"/>
    <property type="match status" value="1"/>
</dbReference>
<sequence>MKTKAFCAIAFLLLITISCNKRPNPELYEESSDIIVSSPEQPDEAYMPEENSESYTALEENPFESPNKEPLSTFSIDVDNASYTNIRRFINEGQKVPKDAVRVEEMMNFFKYNYPQPDEQNPFSINTELSDSPWNKNSQLLKIGLQGKNITMNNLPASNLVFLIDVSGSMSDSNKLPLLKESMRILVKELRPQDKVSIVVYAGSAGVVLDPTSGDKKDDIINAFDRLNAGGSTAGGEGIELAYQLAQQNFIKEGNNRVVIATDGDFNVGASSDSDMEKLIEDKRKSGVFLTVLGFGMGNYKDSKMEVLADKGNGNYAYIDNIQEAKRFLGKEFKGSMFAIAKDVKIQIEFNPKHVQAYRLIGYENRKLKAEDFKNDAVDAGELGSGHTVTALYEIIPTGVESNYVPSDLKYTKVKNNDANYSDELATVKFRYKKPDGDTSIEMVHTIANKNVALERSSPDFKFASAVAWFGLKLRESKYISNTSSAEIKKLAKSGLAHDDEGYRAEFIRLVDAVE</sequence>